<dbReference type="Gene3D" id="2.170.260.10">
    <property type="entry name" value="paz domain"/>
    <property type="match status" value="1"/>
</dbReference>
<dbReference type="InterPro" id="IPR036397">
    <property type="entry name" value="RNaseH_sf"/>
</dbReference>
<feature type="region of interest" description="Disordered" evidence="3">
    <location>
        <begin position="1"/>
        <end position="89"/>
    </location>
</feature>
<gene>
    <name evidence="6" type="ORF">CEUSTIGMA_g8791.t1</name>
</gene>
<reference evidence="6 7" key="1">
    <citation type="submission" date="2017-08" db="EMBL/GenBank/DDBJ databases">
        <title>Acidophilic green algal genome provides insights into adaptation to an acidic environment.</title>
        <authorList>
            <person name="Hirooka S."/>
            <person name="Hirose Y."/>
            <person name="Kanesaki Y."/>
            <person name="Higuchi S."/>
            <person name="Fujiwara T."/>
            <person name="Onuma R."/>
            <person name="Era A."/>
            <person name="Ohbayashi R."/>
            <person name="Uzuka A."/>
            <person name="Nozaki H."/>
            <person name="Yoshikawa H."/>
            <person name="Miyagishima S.Y."/>
        </authorList>
    </citation>
    <scope>NUCLEOTIDE SEQUENCE [LARGE SCALE GENOMIC DNA]</scope>
    <source>
        <strain evidence="6 7">NIES-2499</strain>
    </source>
</reference>
<dbReference type="InterPro" id="IPR032473">
    <property type="entry name" value="Argonaute_Mid_dom"/>
</dbReference>
<evidence type="ECO:0000313" key="6">
    <source>
        <dbReference type="EMBL" id="GAX81360.1"/>
    </source>
</evidence>
<feature type="domain" description="Piwi" evidence="5">
    <location>
        <begin position="647"/>
        <end position="967"/>
    </location>
</feature>
<dbReference type="SMART" id="SM00950">
    <property type="entry name" value="Piwi"/>
    <property type="match status" value="1"/>
</dbReference>
<dbReference type="GO" id="GO:0003723">
    <property type="term" value="F:RNA binding"/>
    <property type="evidence" value="ECO:0007669"/>
    <property type="project" value="InterPro"/>
</dbReference>
<accession>A0A250XF01</accession>
<dbReference type="Gene3D" id="3.40.50.2300">
    <property type="match status" value="1"/>
</dbReference>
<dbReference type="STRING" id="1157962.A0A250XF01"/>
<comment type="caution">
    <text evidence="6">The sequence shown here is derived from an EMBL/GenBank/DDBJ whole genome shotgun (WGS) entry which is preliminary data.</text>
</comment>
<dbReference type="PROSITE" id="PS50821">
    <property type="entry name" value="PAZ"/>
    <property type="match status" value="1"/>
</dbReference>
<dbReference type="InterPro" id="IPR014811">
    <property type="entry name" value="ArgoL1"/>
</dbReference>
<keyword evidence="7" id="KW-1185">Reference proteome</keyword>
<dbReference type="CDD" id="cd02846">
    <property type="entry name" value="PAZ_argonaute_like"/>
    <property type="match status" value="1"/>
</dbReference>
<organism evidence="6 7">
    <name type="scientific">Chlamydomonas eustigma</name>
    <dbReference type="NCBI Taxonomy" id="1157962"/>
    <lineage>
        <taxon>Eukaryota</taxon>
        <taxon>Viridiplantae</taxon>
        <taxon>Chlorophyta</taxon>
        <taxon>core chlorophytes</taxon>
        <taxon>Chlorophyceae</taxon>
        <taxon>CS clade</taxon>
        <taxon>Chlamydomonadales</taxon>
        <taxon>Chlamydomonadaceae</taxon>
        <taxon>Chlamydomonas</taxon>
    </lineage>
</organism>
<evidence type="ECO:0000256" key="1">
    <source>
        <dbReference type="ARBA" id="ARBA00008201"/>
    </source>
</evidence>
<dbReference type="SUPFAM" id="SSF53098">
    <property type="entry name" value="Ribonuclease H-like"/>
    <property type="match status" value="1"/>
</dbReference>
<dbReference type="Pfam" id="PF16486">
    <property type="entry name" value="ArgoN"/>
    <property type="match status" value="1"/>
</dbReference>
<proteinExistence type="inferred from homology"/>
<dbReference type="InterPro" id="IPR012337">
    <property type="entry name" value="RNaseH-like_sf"/>
</dbReference>
<evidence type="ECO:0000259" key="4">
    <source>
        <dbReference type="PROSITE" id="PS50821"/>
    </source>
</evidence>
<dbReference type="AlphaFoldDB" id="A0A250XF01"/>
<dbReference type="InterPro" id="IPR003165">
    <property type="entry name" value="Piwi"/>
</dbReference>
<feature type="domain" description="PAZ" evidence="4">
    <location>
        <begin position="359"/>
        <end position="471"/>
    </location>
</feature>
<dbReference type="Gene3D" id="3.30.420.10">
    <property type="entry name" value="Ribonuclease H-like superfamily/Ribonuclease H"/>
    <property type="match status" value="1"/>
</dbReference>
<dbReference type="Proteomes" id="UP000232323">
    <property type="component" value="Unassembled WGS sequence"/>
</dbReference>
<evidence type="ECO:0000256" key="2">
    <source>
        <dbReference type="ARBA" id="ARBA00023158"/>
    </source>
</evidence>
<protein>
    <submittedName>
        <fullName evidence="6">Uncharacterized protein</fullName>
    </submittedName>
</protein>
<dbReference type="PROSITE" id="PS50822">
    <property type="entry name" value="PIWI"/>
    <property type="match status" value="1"/>
</dbReference>
<sequence>MSNRDRSDRPGSAYGGPRPGSRPNTAQGDRGQVQGSRTGGHGGFGGDGSSQGGGYKGPSGGGGGQQGGGGSRGGGGGSGRGGGDSSVPSHVAVSHMAQALAGLKLGATKQPSPVSPSGQLIPGQYTRRPGYGTAGSAIKVLTNYFVVSPAPQVKDVAVQYRVDIDRVKDRAPAAQSAASQEPPKLLPPWLCQQIMTTLAAQQKWPVGWGFDRRALMYAPSAFLPKESSYDVSVKDDPEAEARKYKVKIREVALIDLKGIFAYIKAGMQTGNLDQSITAMGQSGLQALDVVMQWLAATDVDSGIAVGRAFYFYDERNKDLGGGISVWCGVTQAFKACQAGLLFNLDTTHSGMLQAVALPELMIRVMGLRNGPKGLEGLPPHATSKLSKALRGVKVLVKGGPYSVRKTIQSVTAVGADKLTFMNQKEGKMMTVAAYFASTGRGLSHPKLPCINTSAQRGKENYYPVELCRVLEGQRRSKLDSKQQADMIRAACKKPFENQGLLQETMDWLLPNRAPPLLKQWGLQLQGKMVEADARILPSPMLTYGKPKCVDVGPQGSWNLRDVNFLEAKKLDAWAVVSLVPRSEAEVQYPLKDFLEDFYKMLGKCGIQVSNSGRPMVVYTDGRSQISQLVQQAVDQAKGSFKGQQPQLILVMLPRKDTELYRQVKIASDTIFGVPSQCFVKEKAGFGGPKDESKLVQYLANVALKVNAKLGGVNTAVLGEDSAPNKYMPILRDFQHVLVMGADVTHPSPAQRKEEGSRSIAAVVGSVNPTATKYAARMILQSKDDYEIITNLSSAVNSLILQYMLKNSQKRPQAILYYRDGVAEGQFDEVLAQEFIAIKQACADIEESYNPPVVFVVVQKRHHTRLLPVNGGIQHRSGNIMPGTVVDRTICSPVHYDFFLNSHAGLQGTNKPAHYHVLVDEVGCGPDAIQLLTYWMCFTYCRATKSVSYCPPAYYAHLVAFRGRQFLEQGEDGSKSESGMSTSSSTARGFASVHKNIENMMYYA</sequence>
<name>A0A250XF01_9CHLO</name>
<dbReference type="OrthoDB" id="10252740at2759"/>
<keyword evidence="2" id="KW-0943">RNA-mediated gene silencing</keyword>
<dbReference type="SMART" id="SM01163">
    <property type="entry name" value="DUF1785"/>
    <property type="match status" value="1"/>
</dbReference>
<evidence type="ECO:0000256" key="3">
    <source>
        <dbReference type="SAM" id="MobiDB-lite"/>
    </source>
</evidence>
<dbReference type="EMBL" id="BEGY01000064">
    <property type="protein sequence ID" value="GAX81360.1"/>
    <property type="molecule type" value="Genomic_DNA"/>
</dbReference>
<dbReference type="Pfam" id="PF02171">
    <property type="entry name" value="Piwi"/>
    <property type="match status" value="1"/>
</dbReference>
<dbReference type="InterPro" id="IPR036085">
    <property type="entry name" value="PAZ_dom_sf"/>
</dbReference>
<dbReference type="SUPFAM" id="SSF101690">
    <property type="entry name" value="PAZ domain"/>
    <property type="match status" value="1"/>
</dbReference>
<evidence type="ECO:0000259" key="5">
    <source>
        <dbReference type="PROSITE" id="PS50822"/>
    </source>
</evidence>
<feature type="region of interest" description="Disordered" evidence="3">
    <location>
        <begin position="107"/>
        <end position="127"/>
    </location>
</feature>
<dbReference type="Pfam" id="PF08699">
    <property type="entry name" value="ArgoL1"/>
    <property type="match status" value="1"/>
</dbReference>
<comment type="similarity">
    <text evidence="1">Belongs to the argonaute family. Ago subfamily.</text>
</comment>
<dbReference type="InterPro" id="IPR032474">
    <property type="entry name" value="Argonaute_N"/>
</dbReference>
<dbReference type="PANTHER" id="PTHR22891">
    <property type="entry name" value="EUKARYOTIC TRANSLATION INITIATION FACTOR 2C"/>
    <property type="match status" value="1"/>
</dbReference>
<dbReference type="InterPro" id="IPR045246">
    <property type="entry name" value="Piwi_ago-like"/>
</dbReference>
<evidence type="ECO:0000313" key="7">
    <source>
        <dbReference type="Proteomes" id="UP000232323"/>
    </source>
</evidence>
<dbReference type="Pfam" id="PF16487">
    <property type="entry name" value="ArgoMid"/>
    <property type="match status" value="1"/>
</dbReference>
<dbReference type="CDD" id="cd04657">
    <property type="entry name" value="Piwi_ago-like"/>
    <property type="match status" value="1"/>
</dbReference>
<dbReference type="InterPro" id="IPR003100">
    <property type="entry name" value="PAZ_dom"/>
</dbReference>
<dbReference type="GO" id="GO:0031047">
    <property type="term" value="P:regulatory ncRNA-mediated gene silencing"/>
    <property type="evidence" value="ECO:0007669"/>
    <property type="project" value="UniProtKB-KW"/>
</dbReference>
<dbReference type="Pfam" id="PF02170">
    <property type="entry name" value="PAZ"/>
    <property type="match status" value="1"/>
</dbReference>
<feature type="compositionally biased region" description="Gly residues" evidence="3">
    <location>
        <begin position="37"/>
        <end position="84"/>
    </location>
</feature>
<feature type="compositionally biased region" description="Polar residues" evidence="3">
    <location>
        <begin position="109"/>
        <end position="118"/>
    </location>
</feature>